<proteinExistence type="predicted"/>
<evidence type="ECO:0000313" key="3">
    <source>
        <dbReference type="Proteomes" id="UP000501849"/>
    </source>
</evidence>
<evidence type="ECO:0000313" key="2">
    <source>
        <dbReference type="EMBL" id="QIV79675.1"/>
    </source>
</evidence>
<dbReference type="Proteomes" id="UP000501849">
    <property type="component" value="Plasmid unnamed1"/>
</dbReference>
<gene>
    <name evidence="2" type="ORF">EXE63_01145</name>
</gene>
<feature type="region of interest" description="Disordered" evidence="1">
    <location>
        <begin position="224"/>
        <end position="244"/>
    </location>
</feature>
<protein>
    <submittedName>
        <fullName evidence="2">Uncharacterized protein</fullName>
    </submittedName>
</protein>
<name>A0A6H0S026_9MYCO</name>
<sequence>MSTEALEWPHSVALEAIAAITGQTIEGTAEMFLALRETSGATPPADSADLARAVNLLCTRVGLAPALVQEEREQRIAELRELGRKAPKVSRADLDLWIQIVRTTPEFVPTLRQDPVVLPDMPEHQTQMWRTLLDFEETDPPPWVLVGGQMTMLHLLEHGVTIHRPTDDGDMVVGVWTRRDALRDTTLYLTGNGFTETPTSDGFGYRFTRGKTVIDVMIPEGTERQSRVARTGSGKPGLGADGGNQALTRAQRVPVVMDDHHGYVRRPTLLGSLVAKARAWTVDSRDRERHLQDLISLAAVALHDPRAVLSQTRPDDSRAMRIAMRGFDADHRRVRAADDPDGVYAFLTRLANPTA</sequence>
<dbReference type="RefSeq" id="WP_168140457.1">
    <property type="nucleotide sequence ID" value="NZ_CP038797.1"/>
</dbReference>
<keyword evidence="3" id="KW-1185">Reference proteome</keyword>
<keyword evidence="2" id="KW-0614">Plasmid</keyword>
<dbReference type="EMBL" id="CP038797">
    <property type="protein sequence ID" value="QIV79675.1"/>
    <property type="molecule type" value="Genomic_DNA"/>
</dbReference>
<reference evidence="2 3" key="1">
    <citation type="submission" date="2019-04" db="EMBL/GenBank/DDBJ databases">
        <title>Draft, Whole-Genome Sequence of the Anthracene-degrading Mycobacterium frederiksbergense LB501T, Isolated from a Polycyclic Aromatic Hydrocarbon (PAH)-Contaminated Soil.</title>
        <authorList>
            <person name="Augelletti F."/>
        </authorList>
    </citation>
    <scope>NUCLEOTIDE SEQUENCE [LARGE SCALE GENOMIC DNA]</scope>
    <source>
        <strain evidence="2 3">LB 501T</strain>
        <plasmid evidence="2 3">unnamed1</plasmid>
    </source>
</reference>
<accession>A0A6H0S026</accession>
<dbReference type="AlphaFoldDB" id="A0A6H0S026"/>
<dbReference type="KEGG" id="mfre:EXE63_01145"/>
<evidence type="ECO:0000256" key="1">
    <source>
        <dbReference type="SAM" id="MobiDB-lite"/>
    </source>
</evidence>
<geneLocation type="plasmid" evidence="2 3">
    <name>unnamed1</name>
</geneLocation>
<organism evidence="2 3">
    <name type="scientific">Mycolicibacterium frederiksbergense</name>
    <dbReference type="NCBI Taxonomy" id="117567"/>
    <lineage>
        <taxon>Bacteria</taxon>
        <taxon>Bacillati</taxon>
        <taxon>Actinomycetota</taxon>
        <taxon>Actinomycetes</taxon>
        <taxon>Mycobacteriales</taxon>
        <taxon>Mycobacteriaceae</taxon>
        <taxon>Mycolicibacterium</taxon>
    </lineage>
</organism>